<gene>
    <name evidence="1" type="ORF">ALP29_200880</name>
</gene>
<protein>
    <submittedName>
        <fullName evidence="1">Uncharacterized protein</fullName>
    </submittedName>
</protein>
<reference evidence="1 2" key="1">
    <citation type="submission" date="2018-08" db="EMBL/GenBank/DDBJ databases">
        <title>Recombination of ecologically and evolutionarily significant loci maintains genetic cohesion in the Pseudomonas syringae species complex.</title>
        <authorList>
            <person name="Dillon M."/>
            <person name="Thakur S."/>
            <person name="Almeida R.N.D."/>
            <person name="Weir B.S."/>
            <person name="Guttman D.S."/>
        </authorList>
    </citation>
    <scope>NUCLEOTIDE SEQUENCE [LARGE SCALE GENOMIC DNA]</scope>
    <source>
        <strain evidence="1 2">ICMP 14479</strain>
    </source>
</reference>
<accession>A0A3M5VUC8</accession>
<dbReference type="AlphaFoldDB" id="A0A3M5VUC8"/>
<evidence type="ECO:0000313" key="1">
    <source>
        <dbReference type="EMBL" id="RMU61035.1"/>
    </source>
</evidence>
<evidence type="ECO:0000313" key="2">
    <source>
        <dbReference type="Proteomes" id="UP000280395"/>
    </source>
</evidence>
<name>A0A3M5VUC8_PSESX</name>
<proteinExistence type="predicted"/>
<comment type="caution">
    <text evidence="1">The sequence shown here is derived from an EMBL/GenBank/DDBJ whole genome shotgun (WGS) entry which is preliminary data.</text>
</comment>
<sequence length="110" mass="12191">MTQCAHIADFQLDGRAFCRRINQFGHPFVFSSFEVRFGFFKLRLACISDGTVDPAGQRWRFGHQCARTRQCAGRRIHVALLQAYLATAQVGLCQTSLKGLQADVASIGGL</sequence>
<dbReference type="EMBL" id="RBUA01000419">
    <property type="protein sequence ID" value="RMU61035.1"/>
    <property type="molecule type" value="Genomic_DNA"/>
</dbReference>
<dbReference type="Proteomes" id="UP000280395">
    <property type="component" value="Unassembled WGS sequence"/>
</dbReference>
<organism evidence="1 2">
    <name type="scientific">Pseudomonas syringae pv. avii</name>
    <dbReference type="NCBI Taxonomy" id="663959"/>
    <lineage>
        <taxon>Bacteria</taxon>
        <taxon>Pseudomonadati</taxon>
        <taxon>Pseudomonadota</taxon>
        <taxon>Gammaproteobacteria</taxon>
        <taxon>Pseudomonadales</taxon>
        <taxon>Pseudomonadaceae</taxon>
        <taxon>Pseudomonas</taxon>
        <taxon>Pseudomonas syringae</taxon>
    </lineage>
</organism>